<dbReference type="PROSITE" id="PS50110">
    <property type="entry name" value="RESPONSE_REGULATORY"/>
    <property type="match status" value="1"/>
</dbReference>
<feature type="domain" description="Response regulatory" evidence="2">
    <location>
        <begin position="2"/>
        <end position="119"/>
    </location>
</feature>
<dbReference type="RefSeq" id="WP_145182838.1">
    <property type="nucleotide sequence ID" value="NZ_CP036290.1"/>
</dbReference>
<dbReference type="PANTHER" id="PTHR43228:SF1">
    <property type="entry name" value="TWO-COMPONENT RESPONSE REGULATOR ARR22"/>
    <property type="match status" value="1"/>
</dbReference>
<name>A0A518CVU1_9BACT</name>
<reference evidence="3 4" key="1">
    <citation type="submission" date="2019-02" db="EMBL/GenBank/DDBJ databases">
        <title>Deep-cultivation of Planctomycetes and their phenomic and genomic characterization uncovers novel biology.</title>
        <authorList>
            <person name="Wiegand S."/>
            <person name="Jogler M."/>
            <person name="Boedeker C."/>
            <person name="Pinto D."/>
            <person name="Vollmers J."/>
            <person name="Rivas-Marin E."/>
            <person name="Kohn T."/>
            <person name="Peeters S.H."/>
            <person name="Heuer A."/>
            <person name="Rast P."/>
            <person name="Oberbeckmann S."/>
            <person name="Bunk B."/>
            <person name="Jeske O."/>
            <person name="Meyerdierks A."/>
            <person name="Storesund J.E."/>
            <person name="Kallscheuer N."/>
            <person name="Luecker S."/>
            <person name="Lage O.M."/>
            <person name="Pohl T."/>
            <person name="Merkel B.J."/>
            <person name="Hornburger P."/>
            <person name="Mueller R.-W."/>
            <person name="Bruemmer F."/>
            <person name="Labrenz M."/>
            <person name="Spormann A.M."/>
            <person name="Op den Camp H."/>
            <person name="Overmann J."/>
            <person name="Amann R."/>
            <person name="Jetten M.S.M."/>
            <person name="Mascher T."/>
            <person name="Medema M.H."/>
            <person name="Devos D.P."/>
            <person name="Kaster A.-K."/>
            <person name="Ovreas L."/>
            <person name="Rohde M."/>
            <person name="Galperin M.Y."/>
            <person name="Jogler C."/>
        </authorList>
    </citation>
    <scope>NUCLEOTIDE SEQUENCE [LARGE SCALE GENOMIC DNA]</scope>
    <source>
        <strain evidence="3 4">Pla163</strain>
    </source>
</reference>
<keyword evidence="4" id="KW-1185">Reference proteome</keyword>
<dbReference type="Proteomes" id="UP000319342">
    <property type="component" value="Chromosome"/>
</dbReference>
<accession>A0A518CVU1</accession>
<dbReference type="InterPro" id="IPR001789">
    <property type="entry name" value="Sig_transdc_resp-reg_receiver"/>
</dbReference>
<evidence type="ECO:0000256" key="1">
    <source>
        <dbReference type="PROSITE-ProRule" id="PRU00169"/>
    </source>
</evidence>
<feature type="modified residue" description="4-aspartylphosphate" evidence="1">
    <location>
        <position position="54"/>
    </location>
</feature>
<dbReference type="Gene3D" id="3.40.50.2300">
    <property type="match status" value="1"/>
</dbReference>
<keyword evidence="1" id="KW-0597">Phosphoprotein</keyword>
<sequence>MKVLIVDDSAVMRKMVTRGLRQAGYAFQEVLEAGNGSEAIKVLNEHKVDLIMLDWNMPVMNGLEFIKVARQAKLKTPIVMLTTEGGDEQIAEAMAAGASGYLTKPFTAEKLKSRIDIVLDVAA</sequence>
<dbReference type="OrthoDB" id="9813953at2"/>
<dbReference type="PANTHER" id="PTHR43228">
    <property type="entry name" value="TWO-COMPONENT RESPONSE REGULATOR"/>
    <property type="match status" value="1"/>
</dbReference>
<organism evidence="3 4">
    <name type="scientific">Rohdeia mirabilis</name>
    <dbReference type="NCBI Taxonomy" id="2528008"/>
    <lineage>
        <taxon>Bacteria</taxon>
        <taxon>Pseudomonadati</taxon>
        <taxon>Planctomycetota</taxon>
        <taxon>Planctomycetia</taxon>
        <taxon>Planctomycetia incertae sedis</taxon>
        <taxon>Rohdeia</taxon>
    </lineage>
</organism>
<evidence type="ECO:0000259" key="2">
    <source>
        <dbReference type="PROSITE" id="PS50110"/>
    </source>
</evidence>
<dbReference type="AlphaFoldDB" id="A0A518CVU1"/>
<evidence type="ECO:0000313" key="4">
    <source>
        <dbReference type="Proteomes" id="UP000319342"/>
    </source>
</evidence>
<dbReference type="InterPro" id="IPR052048">
    <property type="entry name" value="ST_Response_Regulator"/>
</dbReference>
<gene>
    <name evidence="3" type="ORF">Pla163_04340</name>
</gene>
<protein>
    <recommendedName>
        <fullName evidence="2">Response regulatory domain-containing protein</fullName>
    </recommendedName>
</protein>
<evidence type="ECO:0000313" key="3">
    <source>
        <dbReference type="EMBL" id="QDU83335.1"/>
    </source>
</evidence>
<dbReference type="SUPFAM" id="SSF52172">
    <property type="entry name" value="CheY-like"/>
    <property type="match status" value="1"/>
</dbReference>
<dbReference type="SMART" id="SM00448">
    <property type="entry name" value="REC"/>
    <property type="match status" value="1"/>
</dbReference>
<dbReference type="EMBL" id="CP036290">
    <property type="protein sequence ID" value="QDU83335.1"/>
    <property type="molecule type" value="Genomic_DNA"/>
</dbReference>
<dbReference type="InterPro" id="IPR011006">
    <property type="entry name" value="CheY-like_superfamily"/>
</dbReference>
<proteinExistence type="predicted"/>
<dbReference type="Pfam" id="PF00072">
    <property type="entry name" value="Response_reg"/>
    <property type="match status" value="1"/>
</dbReference>
<dbReference type="GO" id="GO:0000160">
    <property type="term" value="P:phosphorelay signal transduction system"/>
    <property type="evidence" value="ECO:0007669"/>
    <property type="project" value="InterPro"/>
</dbReference>